<dbReference type="PANTHER" id="PTHR20842:SF0">
    <property type="entry name" value="ALPHA-ASPARTYL DIPEPTIDASE"/>
    <property type="match status" value="1"/>
</dbReference>
<proteinExistence type="inferred from homology"/>
<dbReference type="STRING" id="1048340.SAMN05444487_11660"/>
<dbReference type="InterPro" id="IPR029062">
    <property type="entry name" value="Class_I_gatase-like"/>
</dbReference>
<comment type="similarity">
    <text evidence="1">Belongs to the peptidase S51 family.</text>
</comment>
<name>A0A1H3BDX6_9BACL</name>
<dbReference type="RefSeq" id="WP_091742305.1">
    <property type="nucleotide sequence ID" value="NZ_FNNQ01000016.1"/>
</dbReference>
<evidence type="ECO:0000313" key="6">
    <source>
        <dbReference type="Proteomes" id="UP000198534"/>
    </source>
</evidence>
<reference evidence="5 6" key="1">
    <citation type="submission" date="2016-10" db="EMBL/GenBank/DDBJ databases">
        <authorList>
            <person name="de Groot N.N."/>
        </authorList>
    </citation>
    <scope>NUCLEOTIDE SEQUENCE [LARGE SCALE GENOMIC DNA]</scope>
    <source>
        <strain evidence="5 6">DSM 45610</strain>
    </source>
</reference>
<evidence type="ECO:0000256" key="1">
    <source>
        <dbReference type="ARBA" id="ARBA00006534"/>
    </source>
</evidence>
<dbReference type="PANTHER" id="PTHR20842">
    <property type="entry name" value="PROTEASE S51 ALPHA-ASPARTYL DIPEPTIDASE"/>
    <property type="match status" value="1"/>
</dbReference>
<dbReference type="Pfam" id="PF03575">
    <property type="entry name" value="Peptidase_S51"/>
    <property type="match status" value="1"/>
</dbReference>
<evidence type="ECO:0000256" key="2">
    <source>
        <dbReference type="ARBA" id="ARBA00022670"/>
    </source>
</evidence>
<dbReference type="SUPFAM" id="SSF52317">
    <property type="entry name" value="Class I glutamine amidotransferase-like"/>
    <property type="match status" value="1"/>
</dbReference>
<evidence type="ECO:0000313" key="5">
    <source>
        <dbReference type="EMBL" id="SDX39851.1"/>
    </source>
</evidence>
<keyword evidence="4" id="KW-0720">Serine protease</keyword>
<dbReference type="AlphaFoldDB" id="A0A1H3BDX6"/>
<gene>
    <name evidence="5" type="ORF">SAMN05444487_11660</name>
</gene>
<dbReference type="GO" id="GO:0006508">
    <property type="term" value="P:proteolysis"/>
    <property type="evidence" value="ECO:0007669"/>
    <property type="project" value="UniProtKB-KW"/>
</dbReference>
<keyword evidence="2" id="KW-0645">Protease</keyword>
<dbReference type="Gene3D" id="3.40.50.880">
    <property type="match status" value="1"/>
</dbReference>
<dbReference type="EMBL" id="FNNQ01000016">
    <property type="protein sequence ID" value="SDX39851.1"/>
    <property type="molecule type" value="Genomic_DNA"/>
</dbReference>
<dbReference type="InterPro" id="IPR005320">
    <property type="entry name" value="Peptidase_S51"/>
</dbReference>
<evidence type="ECO:0000256" key="4">
    <source>
        <dbReference type="ARBA" id="ARBA00022825"/>
    </source>
</evidence>
<sequence length="232" mass="25833">MQRKLILIGGGWLESGSTKAIDSYAVKLTNKKSPLALFIPTASGDEEEYITSFHNLYGAKLGCHTEVLRSSDIADREYSLRKTILDADLLYLGGGNYIKMLAFWQKHRVDSLIQEAWKKGKVIVGISAGAICWFEKGLRSNYEHEGEYILSEGWGIIPTTICPHFNQTDRRQAFLSLSKMGTEGLALEDDCGLAIIDDQFQLLTRSDTKGAWYIKHGAIYSMPSKGCVGGWI</sequence>
<accession>A0A1H3BDX6</accession>
<organism evidence="5 6">
    <name type="scientific">Marininema mesophilum</name>
    <dbReference type="NCBI Taxonomy" id="1048340"/>
    <lineage>
        <taxon>Bacteria</taxon>
        <taxon>Bacillati</taxon>
        <taxon>Bacillota</taxon>
        <taxon>Bacilli</taxon>
        <taxon>Bacillales</taxon>
        <taxon>Thermoactinomycetaceae</taxon>
        <taxon>Marininema</taxon>
    </lineage>
</organism>
<dbReference type="GO" id="GO:0008236">
    <property type="term" value="F:serine-type peptidase activity"/>
    <property type="evidence" value="ECO:0007669"/>
    <property type="project" value="UniProtKB-KW"/>
</dbReference>
<keyword evidence="3" id="KW-0378">Hydrolase</keyword>
<dbReference type="OrthoDB" id="9778515at2"/>
<evidence type="ECO:0000256" key="3">
    <source>
        <dbReference type="ARBA" id="ARBA00022801"/>
    </source>
</evidence>
<dbReference type="Proteomes" id="UP000198534">
    <property type="component" value="Unassembled WGS sequence"/>
</dbReference>
<dbReference type="CDD" id="cd03146">
    <property type="entry name" value="GAT1_Peptidase_E"/>
    <property type="match status" value="1"/>
</dbReference>
<keyword evidence="6" id="KW-1185">Reference proteome</keyword>
<protein>
    <submittedName>
        <fullName evidence="5">Dipeptidase E</fullName>
    </submittedName>
</protein>